<dbReference type="AlphaFoldDB" id="A0A1W1UQX0"/>
<evidence type="ECO:0008006" key="3">
    <source>
        <dbReference type="Google" id="ProtNLM"/>
    </source>
</evidence>
<gene>
    <name evidence="1" type="ORF">SAMN00017405_1053</name>
</gene>
<proteinExistence type="predicted"/>
<evidence type="ECO:0000313" key="1">
    <source>
        <dbReference type="EMBL" id="SMB83525.1"/>
    </source>
</evidence>
<name>A0A1W1UQX0_DESTI</name>
<keyword evidence="2" id="KW-1185">Reference proteome</keyword>
<reference evidence="1 2" key="1">
    <citation type="submission" date="2017-04" db="EMBL/GenBank/DDBJ databases">
        <authorList>
            <person name="Afonso C.L."/>
            <person name="Miller P.J."/>
            <person name="Scott M.A."/>
            <person name="Spackman E."/>
            <person name="Goraichik I."/>
            <person name="Dimitrov K.M."/>
            <person name="Suarez D.L."/>
            <person name="Swayne D.E."/>
        </authorList>
    </citation>
    <scope>NUCLEOTIDE SEQUENCE [LARGE SCALE GENOMIC DNA]</scope>
    <source>
        <strain evidence="1 2">DSM 11270</strain>
    </source>
</reference>
<organism evidence="1 2">
    <name type="scientific">Desulfonispora thiosulfatigenes DSM 11270</name>
    <dbReference type="NCBI Taxonomy" id="656914"/>
    <lineage>
        <taxon>Bacteria</taxon>
        <taxon>Bacillati</taxon>
        <taxon>Bacillota</taxon>
        <taxon>Clostridia</taxon>
        <taxon>Eubacteriales</taxon>
        <taxon>Peptococcaceae</taxon>
        <taxon>Desulfonispora</taxon>
    </lineage>
</organism>
<dbReference type="EMBL" id="FWWT01000008">
    <property type="protein sequence ID" value="SMB83525.1"/>
    <property type="molecule type" value="Genomic_DNA"/>
</dbReference>
<dbReference type="STRING" id="656914.SAMN00017405_1053"/>
<accession>A0A1W1UQX0</accession>
<sequence length="130" mass="14552">MKANHRKVLITENEALVTSFNPHDASSNHSNIAIAVKGEIINDLLKTENDVVNFSGGKLFNFSVNYPVKDADKAQVVTEGKIKQELIKEIKDTQNGDKIQMAMFYLAEHQVIKELIMASERGVEILEIII</sequence>
<evidence type="ECO:0000313" key="2">
    <source>
        <dbReference type="Proteomes" id="UP000192731"/>
    </source>
</evidence>
<dbReference type="SUPFAM" id="SSF56024">
    <property type="entry name" value="Phospholipase D/nuclease"/>
    <property type="match status" value="1"/>
</dbReference>
<dbReference type="RefSeq" id="WP_084052295.1">
    <property type="nucleotide sequence ID" value="NZ_FWWT01000008.1"/>
</dbReference>
<dbReference type="Gene3D" id="3.30.870.10">
    <property type="entry name" value="Endonuclease Chain A"/>
    <property type="match status" value="1"/>
</dbReference>
<protein>
    <recommendedName>
        <fullName evidence="3">PLD-like domain-containing protein</fullName>
    </recommendedName>
</protein>
<dbReference type="OrthoDB" id="92272at2"/>
<dbReference type="Proteomes" id="UP000192731">
    <property type="component" value="Unassembled WGS sequence"/>
</dbReference>